<keyword evidence="1" id="KW-0240">DNA-directed RNA polymerase</keyword>
<dbReference type="PROSITE" id="PS00446">
    <property type="entry name" value="RNA_POL_D_30KD"/>
    <property type="match status" value="1"/>
</dbReference>
<evidence type="ECO:0000256" key="1">
    <source>
        <dbReference type="ARBA" id="ARBA00022478"/>
    </source>
</evidence>
<sequence length="235" mass="26884">MAAPMSIVEEIRTRVILQEFGVKNVHTTDYPGNYPGYDDAWNMADFKKNFRIDIVDMDENTMEFDMVGIDASIANAFRRILLAEVPTMAVEKVFIYNNTSIVQDEILAHRLGLVPIKADPRLFEYRNEGEDDEEGSEIDTIKLQLKVKCSRNPRATKDSADPRELYLNHMVYSKDMKWLRPGQELDIVMHCVKGIGQDHAKFSPVATASYRLLPEISLLETVEGEKNTQLPWTLD</sequence>
<dbReference type="Pfam" id="PF01193">
    <property type="entry name" value="RNA_pol_L"/>
    <property type="match status" value="1"/>
</dbReference>
<dbReference type="SUPFAM" id="SSF55257">
    <property type="entry name" value="RBP11-like subunits of RNA polymerase"/>
    <property type="match status" value="1"/>
</dbReference>
<dbReference type="AlphaFoldDB" id="A0A8C5CZX3"/>
<evidence type="ECO:0000259" key="3">
    <source>
        <dbReference type="SMART" id="SM00662"/>
    </source>
</evidence>
<dbReference type="InterPro" id="IPR001514">
    <property type="entry name" value="DNA-dir_RNA_pol_30-40kDasu_CS"/>
</dbReference>
<dbReference type="CDD" id="cd07032">
    <property type="entry name" value="RNAP_I_II_AC40"/>
    <property type="match status" value="1"/>
</dbReference>
<gene>
    <name evidence="4" type="primary">polr1c</name>
</gene>
<dbReference type="GO" id="GO:0003899">
    <property type="term" value="F:DNA-directed RNA polymerase activity"/>
    <property type="evidence" value="ECO:0007669"/>
    <property type="project" value="InterPro"/>
</dbReference>
<evidence type="ECO:0000313" key="5">
    <source>
        <dbReference type="Proteomes" id="UP000694546"/>
    </source>
</evidence>
<dbReference type="PANTHER" id="PTHR11800:SF13">
    <property type="entry name" value="DNA-DIRECTED RNA POLYMERASES I AND III SUBUNIT RPAC1"/>
    <property type="match status" value="1"/>
</dbReference>
<dbReference type="InterPro" id="IPR050518">
    <property type="entry name" value="Rpo3/RPB3_RNA_Pol_subunit"/>
</dbReference>
<dbReference type="Gene3D" id="2.170.120.12">
    <property type="entry name" value="DNA-directed RNA polymerase, insert domain"/>
    <property type="match status" value="1"/>
</dbReference>
<dbReference type="GO" id="GO:0003677">
    <property type="term" value="F:DNA binding"/>
    <property type="evidence" value="ECO:0007669"/>
    <property type="project" value="InterPro"/>
</dbReference>
<dbReference type="Ensembl" id="ENSGMOT00000069221.1">
    <property type="protein sequence ID" value="ENSGMOP00000068427.1"/>
    <property type="gene ID" value="ENSGMOG00000013878.2"/>
</dbReference>
<dbReference type="PANTHER" id="PTHR11800">
    <property type="entry name" value="DNA-DIRECTED RNA POLYMERASE"/>
    <property type="match status" value="1"/>
</dbReference>
<dbReference type="GO" id="GO:0005666">
    <property type="term" value="C:RNA polymerase III complex"/>
    <property type="evidence" value="ECO:0007669"/>
    <property type="project" value="TreeGrafter"/>
</dbReference>
<evidence type="ECO:0000313" key="4">
    <source>
        <dbReference type="Ensembl" id="ENSGMOP00000068427.1"/>
    </source>
</evidence>
<proteinExistence type="predicted"/>
<keyword evidence="5" id="KW-1185">Reference proteome</keyword>
<reference evidence="4" key="1">
    <citation type="submission" date="2025-08" db="UniProtKB">
        <authorList>
            <consortium name="Ensembl"/>
        </authorList>
    </citation>
    <scope>IDENTIFICATION</scope>
</reference>
<dbReference type="Gene3D" id="3.30.1360.10">
    <property type="entry name" value="RNA polymerase, RBP11-like subunit"/>
    <property type="match status" value="1"/>
</dbReference>
<dbReference type="SUPFAM" id="SSF56553">
    <property type="entry name" value="Insert subdomain of RNA polymerase alpha subunit"/>
    <property type="match status" value="1"/>
</dbReference>
<dbReference type="GeneTree" id="ENSGT00950000183100"/>
<dbReference type="GO" id="GO:0046983">
    <property type="term" value="F:protein dimerization activity"/>
    <property type="evidence" value="ECO:0007669"/>
    <property type="project" value="InterPro"/>
</dbReference>
<dbReference type="InterPro" id="IPR036603">
    <property type="entry name" value="RBP11-like"/>
</dbReference>
<accession>A0A8C5CZX3</accession>
<reference evidence="4" key="2">
    <citation type="submission" date="2025-09" db="UniProtKB">
        <authorList>
            <consortium name="Ensembl"/>
        </authorList>
    </citation>
    <scope>IDENTIFICATION</scope>
</reference>
<protein>
    <recommendedName>
        <fullName evidence="3">DNA-directed RNA polymerase RpoA/D/Rpb3-type domain-containing protein</fullName>
    </recommendedName>
</protein>
<dbReference type="SMART" id="SM00662">
    <property type="entry name" value="RPOLD"/>
    <property type="match status" value="1"/>
</dbReference>
<dbReference type="Proteomes" id="UP000694546">
    <property type="component" value="Chromosome 15"/>
</dbReference>
<dbReference type="GO" id="GO:0006351">
    <property type="term" value="P:DNA-templated transcription"/>
    <property type="evidence" value="ECO:0007669"/>
    <property type="project" value="InterPro"/>
</dbReference>
<dbReference type="InterPro" id="IPR033901">
    <property type="entry name" value="RNAPI/III_AC40"/>
</dbReference>
<dbReference type="InterPro" id="IPR011263">
    <property type="entry name" value="DNA-dir_RNA_pol_RpoA/D/Rpb3"/>
</dbReference>
<feature type="domain" description="DNA-directed RNA polymerase RpoA/D/Rpb3-type" evidence="3">
    <location>
        <begin position="61"/>
        <end position="230"/>
    </location>
</feature>
<evidence type="ECO:0000256" key="2">
    <source>
        <dbReference type="ARBA" id="ARBA00023163"/>
    </source>
</evidence>
<dbReference type="InterPro" id="IPR036643">
    <property type="entry name" value="RNApol_insert_sf"/>
</dbReference>
<keyword evidence="2" id="KW-0804">Transcription</keyword>
<organism evidence="4 5">
    <name type="scientific">Gadus morhua</name>
    <name type="common">Atlantic cod</name>
    <dbReference type="NCBI Taxonomy" id="8049"/>
    <lineage>
        <taxon>Eukaryota</taxon>
        <taxon>Metazoa</taxon>
        <taxon>Chordata</taxon>
        <taxon>Craniata</taxon>
        <taxon>Vertebrata</taxon>
        <taxon>Euteleostomi</taxon>
        <taxon>Actinopterygii</taxon>
        <taxon>Neopterygii</taxon>
        <taxon>Teleostei</taxon>
        <taxon>Neoteleostei</taxon>
        <taxon>Acanthomorphata</taxon>
        <taxon>Zeiogadaria</taxon>
        <taxon>Gadariae</taxon>
        <taxon>Gadiformes</taxon>
        <taxon>Gadoidei</taxon>
        <taxon>Gadidae</taxon>
        <taxon>Gadus</taxon>
    </lineage>
</organism>
<name>A0A8C5CZX3_GADMO</name>
<dbReference type="GO" id="GO:0005736">
    <property type="term" value="C:RNA polymerase I complex"/>
    <property type="evidence" value="ECO:0007669"/>
    <property type="project" value="TreeGrafter"/>
</dbReference>